<feature type="compositionally biased region" description="Low complexity" evidence="5">
    <location>
        <begin position="650"/>
        <end position="661"/>
    </location>
</feature>
<gene>
    <name evidence="8" type="ORF">D9C73_024255</name>
</gene>
<evidence type="ECO:0000313" key="9">
    <source>
        <dbReference type="Proteomes" id="UP000298787"/>
    </source>
</evidence>
<evidence type="ECO:0000256" key="1">
    <source>
        <dbReference type="ARBA" id="ARBA00022468"/>
    </source>
</evidence>
<feature type="region of interest" description="Disordered" evidence="5">
    <location>
        <begin position="642"/>
        <end position="840"/>
    </location>
</feature>
<reference evidence="8 9" key="1">
    <citation type="submission" date="2019-01" db="EMBL/GenBank/DDBJ databases">
        <title>Genome Assembly of Collichthys lucidus.</title>
        <authorList>
            <person name="Cai M."/>
            <person name="Xiao S."/>
        </authorList>
    </citation>
    <scope>NUCLEOTIDE SEQUENCE [LARGE SCALE GENOMIC DNA]</scope>
    <source>
        <strain evidence="8">JT15FE1705JMU</strain>
        <tissue evidence="8">Muscle</tissue>
    </source>
</reference>
<dbReference type="GO" id="GO:0007165">
    <property type="term" value="P:signal transduction"/>
    <property type="evidence" value="ECO:0007669"/>
    <property type="project" value="InterPro"/>
</dbReference>
<feature type="compositionally biased region" description="Polar residues" evidence="5">
    <location>
        <begin position="752"/>
        <end position="763"/>
    </location>
</feature>
<dbReference type="Proteomes" id="UP000298787">
    <property type="component" value="Chromosome 21"/>
</dbReference>
<dbReference type="InterPro" id="IPR000198">
    <property type="entry name" value="RhoGAP_dom"/>
</dbReference>
<dbReference type="SUPFAM" id="SSF48350">
    <property type="entry name" value="GTPase activation domain, GAP"/>
    <property type="match status" value="1"/>
</dbReference>
<protein>
    <submittedName>
        <fullName evidence="8">Rho GTPase-activating protein 24</fullName>
    </submittedName>
</protein>
<evidence type="ECO:0000259" key="6">
    <source>
        <dbReference type="PROSITE" id="PS50003"/>
    </source>
</evidence>
<dbReference type="PROSITE" id="PS50238">
    <property type="entry name" value="RHOGAP"/>
    <property type="match status" value="1"/>
</dbReference>
<dbReference type="AlphaFoldDB" id="A0A4U5VS91"/>
<dbReference type="InterPro" id="IPR051025">
    <property type="entry name" value="RhoGAP"/>
</dbReference>
<evidence type="ECO:0000256" key="3">
    <source>
        <dbReference type="ARBA" id="ARBA00023054"/>
    </source>
</evidence>
<feature type="compositionally biased region" description="Basic and acidic residues" evidence="5">
    <location>
        <begin position="809"/>
        <end position="827"/>
    </location>
</feature>
<dbReference type="SUPFAM" id="SSF50729">
    <property type="entry name" value="PH domain-like"/>
    <property type="match status" value="2"/>
</dbReference>
<dbReference type="Pfam" id="PF00620">
    <property type="entry name" value="RhoGAP"/>
    <property type="match status" value="1"/>
</dbReference>
<dbReference type="GO" id="GO:0005925">
    <property type="term" value="C:focal adhesion"/>
    <property type="evidence" value="ECO:0007669"/>
    <property type="project" value="TreeGrafter"/>
</dbReference>
<dbReference type="InterPro" id="IPR008936">
    <property type="entry name" value="Rho_GTPase_activation_prot"/>
</dbReference>
<dbReference type="GO" id="GO:0005096">
    <property type="term" value="F:GTPase activator activity"/>
    <property type="evidence" value="ECO:0007669"/>
    <property type="project" value="UniProtKB-KW"/>
</dbReference>
<feature type="domain" description="PH" evidence="6">
    <location>
        <begin position="79"/>
        <end position="295"/>
    </location>
</feature>
<accession>A0A4U5VS91</accession>
<feature type="compositionally biased region" description="Basic and acidic residues" evidence="5">
    <location>
        <begin position="740"/>
        <end position="751"/>
    </location>
</feature>
<feature type="compositionally biased region" description="Basic and acidic residues" evidence="5">
    <location>
        <begin position="1"/>
        <end position="22"/>
    </location>
</feature>
<feature type="compositionally biased region" description="Gly residues" evidence="5">
    <location>
        <begin position="710"/>
        <end position="724"/>
    </location>
</feature>
<dbReference type="Pfam" id="PF00169">
    <property type="entry name" value="PH"/>
    <property type="match status" value="1"/>
</dbReference>
<dbReference type="EMBL" id="CM014098">
    <property type="protein sequence ID" value="TKS90125.1"/>
    <property type="molecule type" value="Genomic_DNA"/>
</dbReference>
<dbReference type="PROSITE" id="PS50003">
    <property type="entry name" value="PH_DOMAIN"/>
    <property type="match status" value="1"/>
</dbReference>
<feature type="region of interest" description="Disordered" evidence="5">
    <location>
        <begin position="1"/>
        <end position="58"/>
    </location>
</feature>
<feature type="coiled-coil region" evidence="4">
    <location>
        <begin position="889"/>
        <end position="965"/>
    </location>
</feature>
<feature type="compositionally biased region" description="Polar residues" evidence="5">
    <location>
        <begin position="681"/>
        <end position="695"/>
    </location>
</feature>
<dbReference type="InterPro" id="IPR011993">
    <property type="entry name" value="PH-like_dom_sf"/>
</dbReference>
<feature type="compositionally biased region" description="Low complexity" evidence="5">
    <location>
        <begin position="764"/>
        <end position="785"/>
    </location>
</feature>
<evidence type="ECO:0000256" key="2">
    <source>
        <dbReference type="ARBA" id="ARBA00022553"/>
    </source>
</evidence>
<feature type="domain" description="Rho-GAP" evidence="7">
    <location>
        <begin position="383"/>
        <end position="577"/>
    </location>
</feature>
<evidence type="ECO:0000256" key="5">
    <source>
        <dbReference type="SAM" id="MobiDB-lite"/>
    </source>
</evidence>
<dbReference type="Gene3D" id="2.30.29.30">
    <property type="entry name" value="Pleckstrin-homology domain (PH domain)/Phosphotyrosine-binding domain (PTB)"/>
    <property type="match status" value="1"/>
</dbReference>
<keyword evidence="9" id="KW-1185">Reference proteome</keyword>
<dbReference type="FunFam" id="1.10.555.10:FF:000015">
    <property type="entry name" value="rho GTPase-activating protein 25 isoform X1"/>
    <property type="match status" value="1"/>
</dbReference>
<dbReference type="STRING" id="240159.A0A4U5VS91"/>
<dbReference type="CDD" id="cd04390">
    <property type="entry name" value="RhoGAP_ARHGAP22_24_25"/>
    <property type="match status" value="1"/>
</dbReference>
<name>A0A4U5VS91_COLLU</name>
<dbReference type="PANTHER" id="PTHR15228">
    <property type="entry name" value="SPERMATHECAL PHYSIOLOGY VARIANT"/>
    <property type="match status" value="1"/>
</dbReference>
<feature type="compositionally biased region" description="Basic and acidic residues" evidence="5">
    <location>
        <begin position="44"/>
        <end position="57"/>
    </location>
</feature>
<organism evidence="8 9">
    <name type="scientific">Collichthys lucidus</name>
    <name type="common">Big head croaker</name>
    <name type="synonym">Sciaena lucida</name>
    <dbReference type="NCBI Taxonomy" id="240159"/>
    <lineage>
        <taxon>Eukaryota</taxon>
        <taxon>Metazoa</taxon>
        <taxon>Chordata</taxon>
        <taxon>Craniata</taxon>
        <taxon>Vertebrata</taxon>
        <taxon>Euteleostomi</taxon>
        <taxon>Actinopterygii</taxon>
        <taxon>Neopterygii</taxon>
        <taxon>Teleostei</taxon>
        <taxon>Neoteleostei</taxon>
        <taxon>Acanthomorphata</taxon>
        <taxon>Eupercaria</taxon>
        <taxon>Sciaenidae</taxon>
        <taxon>Collichthys</taxon>
    </lineage>
</organism>
<sequence length="978" mass="108361">MERHEGCDVVRKNRGVKEDREGPAVLNIRRERRIRASQSKRNGGRQDRRGENTELEKTGMNTRWINEKSQDRGDGLQEGSLKAGWLKKQRSIMKNWQLRWFVLRSDQLFFYKDEEETKPQGCIPLQSCQVNELTANPDEPGRHLFEIVPGSGRECYLRTDLFPSGLGGDGKAASCWSFRPEPVPAPACTVHSDMGPVCCKPDRLKKQHLQDTKGKSCTHTDCKHSTVSRLKCQPLSDGERIGPRDFKRKTQRLRKPCSGTGEKDRAPISHESFLLMANSQTDMDDWVKAIRRVIWAPFGGEISQQELLLRLEKPTVHPSGVSISYCRSQMPEPEWMALVKCGFGVYERRSLLLCSSCSVNYYDYCELSTSCDCCSQSAGIFGQRLEDTVQYEKKFGPRLAPLLVEQCVDFIRERGLDEEGLFRMPGQANLVKELQESFDCGDKPLFDSNTDVHTVASLLKLYLRELPEPVIPFAKYEDFLTCAQLLAKDEEEGVQELGRQVSTLPLPNYNLLKYICKFLDEVQSHCIENKMSVQNLATVFGPNILRPKMEDPVTIMEGTSLVQHLMTILIREHIRLYSGRDQEGPTTPQTELPVQGHQLQHRSLGAWISEEDLQSCPVSNPDQELHSSASSLDAKLCAAVTPTQTPNLNPGPKLGSSSGKGETLVSPSKQAKTIPSWKYSFKSSSAPRSQTQAKQSSSGSSVADTTSVSSGGGGGGGGSGGGGNWLMNGLSSLRGHRRTSSGERSARDRDSTGSSQRLSTYDNVTSSSSMGSVPSVSSTPWSTSSCEISVPDSGSEPSANQNCMEGGESGEKVEWMESQREADRGRDGGMTTEPSSEQDSCEAMELCSSSAACSENGNMAMAAGVPTIIMSEDGDGTNLTLSSLVEGLKDELRKQKTSYEARIQKLEESSAALCAQMERLEQEMEQERKKQRMLEIKLRNSERAREDAENRNRLLEKEMEDFFSTLGDLALGARTSDI</sequence>
<dbReference type="SMART" id="SM00233">
    <property type="entry name" value="PH"/>
    <property type="match status" value="1"/>
</dbReference>
<dbReference type="GO" id="GO:0051056">
    <property type="term" value="P:regulation of small GTPase mediated signal transduction"/>
    <property type="evidence" value="ECO:0007669"/>
    <property type="project" value="UniProtKB-ARBA"/>
</dbReference>
<keyword evidence="1" id="KW-0343">GTPase activation</keyword>
<dbReference type="SMART" id="SM00324">
    <property type="entry name" value="RhoGAP"/>
    <property type="match status" value="1"/>
</dbReference>
<dbReference type="Gene3D" id="1.10.555.10">
    <property type="entry name" value="Rho GTPase activation protein"/>
    <property type="match status" value="1"/>
</dbReference>
<dbReference type="PANTHER" id="PTHR15228:SF22">
    <property type="entry name" value="RHO GTPASE-ACTIVATING PROTEIN 22"/>
    <property type="match status" value="1"/>
</dbReference>
<evidence type="ECO:0000256" key="4">
    <source>
        <dbReference type="SAM" id="Coils"/>
    </source>
</evidence>
<feature type="compositionally biased region" description="Low complexity" evidence="5">
    <location>
        <begin position="696"/>
        <end position="709"/>
    </location>
</feature>
<dbReference type="InterPro" id="IPR001849">
    <property type="entry name" value="PH_domain"/>
</dbReference>
<evidence type="ECO:0000259" key="7">
    <source>
        <dbReference type="PROSITE" id="PS50238"/>
    </source>
</evidence>
<evidence type="ECO:0000313" key="8">
    <source>
        <dbReference type="EMBL" id="TKS90125.1"/>
    </source>
</evidence>
<keyword evidence="3 4" id="KW-0175">Coiled coil</keyword>
<keyword evidence="2" id="KW-0597">Phosphoprotein</keyword>
<proteinExistence type="predicted"/>